<feature type="region of interest" description="Disordered" evidence="1">
    <location>
        <begin position="87"/>
        <end position="109"/>
    </location>
</feature>
<gene>
    <name evidence="2" type="ORF">OLEA9_A019569</name>
</gene>
<reference evidence="2 3" key="1">
    <citation type="submission" date="2019-12" db="EMBL/GenBank/DDBJ databases">
        <authorList>
            <person name="Alioto T."/>
            <person name="Alioto T."/>
            <person name="Gomez Garrido J."/>
        </authorList>
    </citation>
    <scope>NUCLEOTIDE SEQUENCE [LARGE SCALE GENOMIC DNA]</scope>
</reference>
<evidence type="ECO:0000313" key="2">
    <source>
        <dbReference type="EMBL" id="CAA2989102.1"/>
    </source>
</evidence>
<name>A0A8S0SBC5_OLEEU</name>
<keyword evidence="3" id="KW-1185">Reference proteome</keyword>
<organism evidence="2 3">
    <name type="scientific">Olea europaea subsp. europaea</name>
    <dbReference type="NCBI Taxonomy" id="158383"/>
    <lineage>
        <taxon>Eukaryota</taxon>
        <taxon>Viridiplantae</taxon>
        <taxon>Streptophyta</taxon>
        <taxon>Embryophyta</taxon>
        <taxon>Tracheophyta</taxon>
        <taxon>Spermatophyta</taxon>
        <taxon>Magnoliopsida</taxon>
        <taxon>eudicotyledons</taxon>
        <taxon>Gunneridae</taxon>
        <taxon>Pentapetalae</taxon>
        <taxon>asterids</taxon>
        <taxon>lamiids</taxon>
        <taxon>Lamiales</taxon>
        <taxon>Oleaceae</taxon>
        <taxon>Oleeae</taxon>
        <taxon>Olea</taxon>
    </lineage>
</organism>
<sequence length="187" mass="20160">MRLWTVKLEIEQHVTFECTRLREFIAAQVAPHLPTTAPLSTGAIFEPGPSGCSPQDGAYSPPCTDEGELLVETKDLSEGADIALCPNAEHEPLPTPIDDQQDGAPTEPSDVAAVSDAEIDGFNVTDGEGIVATVPAPVADVPVPAPVPEAEGRVSMTRRRFARLRQSNKKRTTSQFTIPFGYYLKVF</sequence>
<evidence type="ECO:0000256" key="1">
    <source>
        <dbReference type="SAM" id="MobiDB-lite"/>
    </source>
</evidence>
<dbReference type="Gramene" id="OE9A019569T1">
    <property type="protein sequence ID" value="OE9A019569C1"/>
    <property type="gene ID" value="OE9A019569"/>
</dbReference>
<dbReference type="EMBL" id="CACTIH010004058">
    <property type="protein sequence ID" value="CAA2989102.1"/>
    <property type="molecule type" value="Genomic_DNA"/>
</dbReference>
<dbReference type="Proteomes" id="UP000594638">
    <property type="component" value="Unassembled WGS sequence"/>
</dbReference>
<dbReference type="AlphaFoldDB" id="A0A8S0SBC5"/>
<evidence type="ECO:0000313" key="3">
    <source>
        <dbReference type="Proteomes" id="UP000594638"/>
    </source>
</evidence>
<comment type="caution">
    <text evidence="2">The sequence shown here is derived from an EMBL/GenBank/DDBJ whole genome shotgun (WGS) entry which is preliminary data.</text>
</comment>
<proteinExistence type="predicted"/>
<accession>A0A8S0SBC5</accession>
<protein>
    <submittedName>
        <fullName evidence="2">Uncharacterized protein</fullName>
    </submittedName>
</protein>